<dbReference type="Proteomes" id="UP000631791">
    <property type="component" value="Unassembled WGS sequence"/>
</dbReference>
<comment type="caution">
    <text evidence="1">The sequence shown here is derived from an EMBL/GenBank/DDBJ whole genome shotgun (WGS) entry which is preliminary data.</text>
</comment>
<reference evidence="1 2" key="1">
    <citation type="submission" date="2020-11" db="EMBL/GenBank/DDBJ databases">
        <title>Sequencing the genomes of 1000 actinobacteria strains.</title>
        <authorList>
            <person name="Klenk H.-P."/>
        </authorList>
    </citation>
    <scope>NUCLEOTIDE SEQUENCE [LARGE SCALE GENOMIC DNA]</scope>
    <source>
        <strain evidence="1 2">DSM 101695</strain>
    </source>
</reference>
<accession>A0ABS0K8M8</accession>
<keyword evidence="2" id="KW-1185">Reference proteome</keyword>
<proteinExistence type="predicted"/>
<dbReference type="EMBL" id="JADOTY010000001">
    <property type="protein sequence ID" value="MBG6104925.1"/>
    <property type="molecule type" value="Genomic_DNA"/>
</dbReference>
<evidence type="ECO:0000313" key="1">
    <source>
        <dbReference type="EMBL" id="MBG6104925.1"/>
    </source>
</evidence>
<gene>
    <name evidence="1" type="ORF">IW249_005339</name>
</gene>
<sequence length="61" mass="6925">MDVAETICRPDGDKLAMLNETVRLLSQENDRIKRVLKDWQTTQHGSPRRTLQPCLTLCSAA</sequence>
<evidence type="ECO:0008006" key="3">
    <source>
        <dbReference type="Google" id="ProtNLM"/>
    </source>
</evidence>
<name>A0ABS0K8M8_9ACTN</name>
<organism evidence="1 2">
    <name type="scientific">Micromonospora vinacea</name>
    <dbReference type="NCBI Taxonomy" id="709878"/>
    <lineage>
        <taxon>Bacteria</taxon>
        <taxon>Bacillati</taxon>
        <taxon>Actinomycetota</taxon>
        <taxon>Actinomycetes</taxon>
        <taxon>Micromonosporales</taxon>
        <taxon>Micromonosporaceae</taxon>
        <taxon>Micromonospora</taxon>
    </lineage>
</organism>
<evidence type="ECO:0000313" key="2">
    <source>
        <dbReference type="Proteomes" id="UP000631791"/>
    </source>
</evidence>
<protein>
    <recommendedName>
        <fullName evidence="3">Transposase</fullName>
    </recommendedName>
</protein>